<gene>
    <name evidence="3" type="ORF">ACFYM3_40900</name>
</gene>
<dbReference type="InterPro" id="IPR002656">
    <property type="entry name" value="Acyl_transf_3_dom"/>
</dbReference>
<feature type="transmembrane region" description="Helical" evidence="1">
    <location>
        <begin position="402"/>
        <end position="423"/>
    </location>
</feature>
<feature type="transmembrane region" description="Helical" evidence="1">
    <location>
        <begin position="59"/>
        <end position="80"/>
    </location>
</feature>
<organism evidence="3 4">
    <name type="scientific">Streptomyces massasporeus</name>
    <dbReference type="NCBI Taxonomy" id="67324"/>
    <lineage>
        <taxon>Bacteria</taxon>
        <taxon>Bacillati</taxon>
        <taxon>Actinomycetota</taxon>
        <taxon>Actinomycetes</taxon>
        <taxon>Kitasatosporales</taxon>
        <taxon>Streptomycetaceae</taxon>
        <taxon>Streptomyces</taxon>
    </lineage>
</organism>
<comment type="caution">
    <text evidence="3">The sequence shown here is derived from an EMBL/GenBank/DDBJ whole genome shotgun (WGS) entry which is preliminary data.</text>
</comment>
<protein>
    <submittedName>
        <fullName evidence="3">Acyltransferase</fullName>
        <ecNumber evidence="3">2.3.1.-</ecNumber>
    </submittedName>
</protein>
<feature type="transmembrane region" description="Helical" evidence="1">
    <location>
        <begin position="233"/>
        <end position="251"/>
    </location>
</feature>
<feature type="transmembrane region" description="Helical" evidence="1">
    <location>
        <begin position="204"/>
        <end position="221"/>
    </location>
</feature>
<dbReference type="RefSeq" id="WP_358291441.1">
    <property type="nucleotide sequence ID" value="NZ_JBEYGJ010000050.1"/>
</dbReference>
<dbReference type="Pfam" id="PF01757">
    <property type="entry name" value="Acyl_transf_3"/>
    <property type="match status" value="1"/>
</dbReference>
<dbReference type="EMBL" id="JBIAFP010000040">
    <property type="protein sequence ID" value="MFE9230828.1"/>
    <property type="molecule type" value="Genomic_DNA"/>
</dbReference>
<dbReference type="GO" id="GO:0016746">
    <property type="term" value="F:acyltransferase activity"/>
    <property type="evidence" value="ECO:0007669"/>
    <property type="project" value="UniProtKB-KW"/>
</dbReference>
<keyword evidence="4" id="KW-1185">Reference proteome</keyword>
<reference evidence="3 4" key="1">
    <citation type="submission" date="2024-10" db="EMBL/GenBank/DDBJ databases">
        <title>The Natural Products Discovery Center: Release of the First 8490 Sequenced Strains for Exploring Actinobacteria Biosynthetic Diversity.</title>
        <authorList>
            <person name="Kalkreuter E."/>
            <person name="Kautsar S.A."/>
            <person name="Yang D."/>
            <person name="Bader C.D."/>
            <person name="Teijaro C.N."/>
            <person name="Fluegel L."/>
            <person name="Davis C.M."/>
            <person name="Simpson J.R."/>
            <person name="Lauterbach L."/>
            <person name="Steele A.D."/>
            <person name="Gui C."/>
            <person name="Meng S."/>
            <person name="Li G."/>
            <person name="Viehrig K."/>
            <person name="Ye F."/>
            <person name="Su P."/>
            <person name="Kiefer A.F."/>
            <person name="Nichols A."/>
            <person name="Cepeda A.J."/>
            <person name="Yan W."/>
            <person name="Fan B."/>
            <person name="Jiang Y."/>
            <person name="Adhikari A."/>
            <person name="Zheng C.-J."/>
            <person name="Schuster L."/>
            <person name="Cowan T.M."/>
            <person name="Smanski M.J."/>
            <person name="Chevrette M.G."/>
            <person name="De Carvalho L.P.S."/>
            <person name="Shen B."/>
        </authorList>
    </citation>
    <scope>NUCLEOTIDE SEQUENCE [LARGE SCALE GENOMIC DNA]</scope>
    <source>
        <strain evidence="3 4">NPDC007066</strain>
    </source>
</reference>
<accession>A0ABW6LR11</accession>
<feature type="domain" description="Acyltransferase 3" evidence="2">
    <location>
        <begin position="53"/>
        <end position="422"/>
    </location>
</feature>
<sequence length="441" mass="47409">MADVRVSTENERPAPVAWGGLAPARPVRLTPVQRLHRAVLRIDAATPVSRDRAVDVLRAYSILGVVLGHWLVSAVVLRAGGHLAGDSPLRHMPALTPVTWLLQPLALFFFVGGRVGSQSCTSAAATGTRYRTWLAQRLRQLVRPTSALLGVWMLVLIGLAVEGVAFETIRTLLRLAVSPLWFLCVYAVITAATPLIRRCGAGRLVLVAFALVMATDLVRGLVGDLGWVGSLRWLNVFTGWLVPYALGVFWAEGGLARRRYAVGMFVCGAAGLTGLVLWCDYPASMVGVPGAALSNLNPPSLAAVCFGLAQCGLGLLLCGPLRRLTGQPTQPVPSLSACAPYAAGARATAGQFCWAAVALLNLSAMTIFLWHQTSMLATTVFSLGFGQRWPGLHTAPEDPHWVGFRLVWIPVFICALAAFWLAFKDVEKAARRPIDSRPIIK</sequence>
<feature type="transmembrane region" description="Helical" evidence="1">
    <location>
        <begin position="146"/>
        <end position="166"/>
    </location>
</feature>
<feature type="transmembrane region" description="Helical" evidence="1">
    <location>
        <begin position="172"/>
        <end position="192"/>
    </location>
</feature>
<proteinExistence type="predicted"/>
<keyword evidence="3" id="KW-0012">Acyltransferase</keyword>
<feature type="transmembrane region" description="Helical" evidence="1">
    <location>
        <begin position="100"/>
        <end position="125"/>
    </location>
</feature>
<keyword evidence="1" id="KW-1133">Transmembrane helix</keyword>
<evidence type="ECO:0000256" key="1">
    <source>
        <dbReference type="SAM" id="Phobius"/>
    </source>
</evidence>
<feature type="transmembrane region" description="Helical" evidence="1">
    <location>
        <begin position="352"/>
        <end position="371"/>
    </location>
</feature>
<feature type="transmembrane region" description="Helical" evidence="1">
    <location>
        <begin position="298"/>
        <end position="318"/>
    </location>
</feature>
<evidence type="ECO:0000313" key="4">
    <source>
        <dbReference type="Proteomes" id="UP001601288"/>
    </source>
</evidence>
<evidence type="ECO:0000313" key="3">
    <source>
        <dbReference type="EMBL" id="MFE9230828.1"/>
    </source>
</evidence>
<dbReference type="EC" id="2.3.1.-" evidence="3"/>
<name>A0ABW6LR11_9ACTN</name>
<keyword evidence="3" id="KW-0808">Transferase</keyword>
<evidence type="ECO:0000259" key="2">
    <source>
        <dbReference type="Pfam" id="PF01757"/>
    </source>
</evidence>
<keyword evidence="1" id="KW-0812">Transmembrane</keyword>
<feature type="transmembrane region" description="Helical" evidence="1">
    <location>
        <begin position="260"/>
        <end position="278"/>
    </location>
</feature>
<keyword evidence="1" id="KW-0472">Membrane</keyword>
<dbReference type="Proteomes" id="UP001601288">
    <property type="component" value="Unassembled WGS sequence"/>
</dbReference>